<feature type="region of interest" description="Disordered" evidence="5">
    <location>
        <begin position="324"/>
        <end position="353"/>
    </location>
</feature>
<dbReference type="GeneID" id="63684128"/>
<feature type="transmembrane region" description="Helical" evidence="6">
    <location>
        <begin position="54"/>
        <end position="77"/>
    </location>
</feature>
<keyword evidence="4 6" id="KW-0472">Membrane</keyword>
<organism evidence="7 8">
    <name type="scientific">Dacryopinax primogenitus (strain DJM 731)</name>
    <name type="common">Brown rot fungus</name>
    <dbReference type="NCBI Taxonomy" id="1858805"/>
    <lineage>
        <taxon>Eukaryota</taxon>
        <taxon>Fungi</taxon>
        <taxon>Dikarya</taxon>
        <taxon>Basidiomycota</taxon>
        <taxon>Agaricomycotina</taxon>
        <taxon>Dacrymycetes</taxon>
        <taxon>Dacrymycetales</taxon>
        <taxon>Dacrymycetaceae</taxon>
        <taxon>Dacryopinax</taxon>
    </lineage>
</organism>
<keyword evidence="2 6" id="KW-0812">Transmembrane</keyword>
<evidence type="ECO:0000256" key="5">
    <source>
        <dbReference type="SAM" id="MobiDB-lite"/>
    </source>
</evidence>
<evidence type="ECO:0000256" key="6">
    <source>
        <dbReference type="SAM" id="Phobius"/>
    </source>
</evidence>
<dbReference type="Proteomes" id="UP000030653">
    <property type="component" value="Unassembled WGS sequence"/>
</dbReference>
<dbReference type="GO" id="GO:0016020">
    <property type="term" value="C:membrane"/>
    <property type="evidence" value="ECO:0007669"/>
    <property type="project" value="UniProtKB-SubCell"/>
</dbReference>
<keyword evidence="8" id="KW-1185">Reference proteome</keyword>
<dbReference type="OrthoDB" id="3358017at2759"/>
<keyword evidence="3 6" id="KW-1133">Transmembrane helix</keyword>
<dbReference type="PANTHER" id="PTHR31465">
    <property type="entry name" value="PROTEIN RTA1-RELATED"/>
    <property type="match status" value="1"/>
</dbReference>
<dbReference type="EMBL" id="JH795872">
    <property type="protein sequence ID" value="EJT98599.1"/>
    <property type="molecule type" value="Genomic_DNA"/>
</dbReference>
<dbReference type="HOGENOM" id="CLU_033465_0_1_1"/>
<feature type="compositionally biased region" description="Polar residues" evidence="5">
    <location>
        <begin position="326"/>
        <end position="336"/>
    </location>
</feature>
<evidence type="ECO:0000256" key="4">
    <source>
        <dbReference type="ARBA" id="ARBA00023136"/>
    </source>
</evidence>
<evidence type="ECO:0000256" key="3">
    <source>
        <dbReference type="ARBA" id="ARBA00022989"/>
    </source>
</evidence>
<reference evidence="7 8" key="1">
    <citation type="journal article" date="2012" name="Science">
        <title>The Paleozoic origin of enzymatic lignin decomposition reconstructed from 31 fungal genomes.</title>
        <authorList>
            <person name="Floudas D."/>
            <person name="Binder M."/>
            <person name="Riley R."/>
            <person name="Barry K."/>
            <person name="Blanchette R.A."/>
            <person name="Henrissat B."/>
            <person name="Martinez A.T."/>
            <person name="Otillar R."/>
            <person name="Spatafora J.W."/>
            <person name="Yadav J.S."/>
            <person name="Aerts A."/>
            <person name="Benoit I."/>
            <person name="Boyd A."/>
            <person name="Carlson A."/>
            <person name="Copeland A."/>
            <person name="Coutinho P.M."/>
            <person name="de Vries R.P."/>
            <person name="Ferreira P."/>
            <person name="Findley K."/>
            <person name="Foster B."/>
            <person name="Gaskell J."/>
            <person name="Glotzer D."/>
            <person name="Gorecki P."/>
            <person name="Heitman J."/>
            <person name="Hesse C."/>
            <person name="Hori C."/>
            <person name="Igarashi K."/>
            <person name="Jurgens J.A."/>
            <person name="Kallen N."/>
            <person name="Kersten P."/>
            <person name="Kohler A."/>
            <person name="Kuees U."/>
            <person name="Kumar T.K.A."/>
            <person name="Kuo A."/>
            <person name="LaButti K."/>
            <person name="Larrondo L.F."/>
            <person name="Lindquist E."/>
            <person name="Ling A."/>
            <person name="Lombard V."/>
            <person name="Lucas S."/>
            <person name="Lundell T."/>
            <person name="Martin R."/>
            <person name="McLaughlin D.J."/>
            <person name="Morgenstern I."/>
            <person name="Morin E."/>
            <person name="Murat C."/>
            <person name="Nagy L.G."/>
            <person name="Nolan M."/>
            <person name="Ohm R.A."/>
            <person name="Patyshakuliyeva A."/>
            <person name="Rokas A."/>
            <person name="Ruiz-Duenas F.J."/>
            <person name="Sabat G."/>
            <person name="Salamov A."/>
            <person name="Samejima M."/>
            <person name="Schmutz J."/>
            <person name="Slot J.C."/>
            <person name="St John F."/>
            <person name="Stenlid J."/>
            <person name="Sun H."/>
            <person name="Sun S."/>
            <person name="Syed K."/>
            <person name="Tsang A."/>
            <person name="Wiebenga A."/>
            <person name="Young D."/>
            <person name="Pisabarro A."/>
            <person name="Eastwood D.C."/>
            <person name="Martin F."/>
            <person name="Cullen D."/>
            <person name="Grigoriev I.V."/>
            <person name="Hibbett D.S."/>
        </authorList>
    </citation>
    <scope>NUCLEOTIDE SEQUENCE [LARGE SCALE GENOMIC DNA]</scope>
    <source>
        <strain evidence="7 8">DJM-731 SS1</strain>
    </source>
</reference>
<dbReference type="InterPro" id="IPR007568">
    <property type="entry name" value="RTA1"/>
</dbReference>
<evidence type="ECO:0000256" key="2">
    <source>
        <dbReference type="ARBA" id="ARBA00022692"/>
    </source>
</evidence>
<dbReference type="RefSeq" id="XP_040625497.1">
    <property type="nucleotide sequence ID" value="XM_040769066.1"/>
</dbReference>
<comment type="subcellular location">
    <subcellularLocation>
        <location evidence="1">Membrane</location>
        <topology evidence="1">Multi-pass membrane protein</topology>
    </subcellularLocation>
</comment>
<evidence type="ECO:0008006" key="9">
    <source>
        <dbReference type="Google" id="ProtNLM"/>
    </source>
</evidence>
<dbReference type="Pfam" id="PF04479">
    <property type="entry name" value="RTA1"/>
    <property type="match status" value="1"/>
</dbReference>
<gene>
    <name evidence="7" type="ORF">DACRYDRAFT_110510</name>
</gene>
<evidence type="ECO:0000256" key="1">
    <source>
        <dbReference type="ARBA" id="ARBA00004141"/>
    </source>
</evidence>
<name>M5FT91_DACPD</name>
<dbReference type="PANTHER" id="PTHR31465:SF13">
    <property type="entry name" value="RTA1 DOMAIN PROTEIN-RELATED"/>
    <property type="match status" value="1"/>
</dbReference>
<sequence length="374" mass="42891">MASNSTLPAGFVEGSWWYYAPNKVAPIVFAVLFCITGCWHLWQNWHFKSWKSSGLFPIAGFVFVIGYSMREVAAFYYTEIGFYMASNIILLCSPPVFETANLFILGRLLYYVPYHAPLHPWRFMLTFAVFQSFTESINGNGAAKATTPYSGPGEQRIGHILMQTSLMMQIFSALCFILIALRFEYNCRRAGIWPDKLRNSLRMVYLSCALIHVRTIYRTIEWFEPGDHNPNDPSSFPPVLRTEAFFWVFEASVMLTNSFLLNIFHPTRLLPTNYKVYLAPDGVTEIEGRGLGKDPRVWWMQLIDPFDVYGLFTNRDQKHNIWAQEEPNNAITKGNLTTTTSRTDSSSDSASEKKIDVGSWGNWRVQNELIRQVA</sequence>
<dbReference type="STRING" id="1858805.M5FT91"/>
<evidence type="ECO:0000313" key="8">
    <source>
        <dbReference type="Proteomes" id="UP000030653"/>
    </source>
</evidence>
<feature type="transmembrane region" description="Helical" evidence="6">
    <location>
        <begin position="160"/>
        <end position="181"/>
    </location>
</feature>
<feature type="compositionally biased region" description="Low complexity" evidence="5">
    <location>
        <begin position="337"/>
        <end position="349"/>
    </location>
</feature>
<proteinExistence type="predicted"/>
<evidence type="ECO:0000313" key="7">
    <source>
        <dbReference type="EMBL" id="EJT98599.1"/>
    </source>
</evidence>
<feature type="transmembrane region" description="Helical" evidence="6">
    <location>
        <begin position="24"/>
        <end position="42"/>
    </location>
</feature>
<dbReference type="AlphaFoldDB" id="M5FT91"/>
<accession>M5FT91</accession>
<protein>
    <recommendedName>
        <fullName evidence="9">RTA1 domain protein</fullName>
    </recommendedName>
</protein>